<dbReference type="EMBL" id="LNYU01000024">
    <property type="protein sequence ID" value="KTD63539.1"/>
    <property type="molecule type" value="Genomic_DNA"/>
</dbReference>
<comment type="caution">
    <text evidence="1">The sequence shown here is derived from an EMBL/GenBank/DDBJ whole genome shotgun (WGS) entry which is preliminary data.</text>
</comment>
<dbReference type="Proteomes" id="UP000054703">
    <property type="component" value="Unassembled WGS sequence"/>
</dbReference>
<keyword evidence="2" id="KW-1185">Reference proteome</keyword>
<accession>A0A0W0Z414</accession>
<gene>
    <name evidence="1" type="ORF">Lsan_0972</name>
</gene>
<organism evidence="1 2">
    <name type="scientific">Legionella santicrucis</name>
    <dbReference type="NCBI Taxonomy" id="45074"/>
    <lineage>
        <taxon>Bacteria</taxon>
        <taxon>Pseudomonadati</taxon>
        <taxon>Pseudomonadota</taxon>
        <taxon>Gammaproteobacteria</taxon>
        <taxon>Legionellales</taxon>
        <taxon>Legionellaceae</taxon>
        <taxon>Legionella</taxon>
    </lineage>
</organism>
<reference evidence="1 2" key="1">
    <citation type="submission" date="2015-11" db="EMBL/GenBank/DDBJ databases">
        <title>Genomic analysis of 38 Legionella species identifies large and diverse effector repertoires.</title>
        <authorList>
            <person name="Burstein D."/>
            <person name="Amaro F."/>
            <person name="Zusman T."/>
            <person name="Lifshitz Z."/>
            <person name="Cohen O."/>
            <person name="Gilbert J.A."/>
            <person name="Pupko T."/>
            <person name="Shuman H.A."/>
            <person name="Segal G."/>
        </authorList>
    </citation>
    <scope>NUCLEOTIDE SEQUENCE [LARGE SCALE GENOMIC DNA]</scope>
    <source>
        <strain evidence="1 2">SC-63-C7</strain>
    </source>
</reference>
<dbReference type="AlphaFoldDB" id="A0A0W0Z414"/>
<proteinExistence type="predicted"/>
<protein>
    <submittedName>
        <fullName evidence="1">Uncharacterized protein</fullName>
    </submittedName>
</protein>
<evidence type="ECO:0000313" key="2">
    <source>
        <dbReference type="Proteomes" id="UP000054703"/>
    </source>
</evidence>
<evidence type="ECO:0000313" key="1">
    <source>
        <dbReference type="EMBL" id="KTD63539.1"/>
    </source>
</evidence>
<name>A0A0W0Z414_9GAMM</name>
<sequence length="58" mass="6881">MRMIYRRGIQLDNQSCKEISMKKKLFLILISVPLITRMNCLRILEPHLLAVCCKCSWE</sequence>